<keyword evidence="1" id="KW-0156">Chromatin regulator</keyword>
<feature type="compositionally biased region" description="Polar residues" evidence="2">
    <location>
        <begin position="1770"/>
        <end position="1804"/>
    </location>
</feature>
<feature type="compositionally biased region" description="Polar residues" evidence="2">
    <location>
        <begin position="236"/>
        <end position="257"/>
    </location>
</feature>
<dbReference type="EMBL" id="PKMF04000056">
    <property type="protein sequence ID" value="KAK7854324.1"/>
    <property type="molecule type" value="Genomic_DNA"/>
</dbReference>
<dbReference type="Pfam" id="PF13921">
    <property type="entry name" value="Myb_DNA-bind_6"/>
    <property type="match status" value="1"/>
</dbReference>
<proteinExistence type="predicted"/>
<feature type="region of interest" description="Disordered" evidence="2">
    <location>
        <begin position="173"/>
        <end position="260"/>
    </location>
</feature>
<dbReference type="Proteomes" id="UP000237347">
    <property type="component" value="Unassembled WGS sequence"/>
</dbReference>
<gene>
    <name evidence="5" type="primary">EAF1A</name>
    <name evidence="5" type="ORF">CFP56_032552</name>
</gene>
<dbReference type="PANTHER" id="PTHR46774">
    <property type="entry name" value="CHROMATIN MODIFICATION-RELATED PROTEIN EAF1 A-RELATED"/>
    <property type="match status" value="1"/>
</dbReference>
<dbReference type="InterPro" id="IPR044798">
    <property type="entry name" value="EAF1A/B"/>
</dbReference>
<dbReference type="PROSITE" id="PS50090">
    <property type="entry name" value="MYB_LIKE"/>
    <property type="match status" value="1"/>
</dbReference>
<dbReference type="SMART" id="SM00573">
    <property type="entry name" value="HSA"/>
    <property type="match status" value="1"/>
</dbReference>
<evidence type="ECO:0000259" key="3">
    <source>
        <dbReference type="PROSITE" id="PS50090"/>
    </source>
</evidence>
<organism evidence="5 6">
    <name type="scientific">Quercus suber</name>
    <name type="common">Cork oak</name>
    <dbReference type="NCBI Taxonomy" id="58331"/>
    <lineage>
        <taxon>Eukaryota</taxon>
        <taxon>Viridiplantae</taxon>
        <taxon>Streptophyta</taxon>
        <taxon>Embryophyta</taxon>
        <taxon>Tracheophyta</taxon>
        <taxon>Spermatophyta</taxon>
        <taxon>Magnoliopsida</taxon>
        <taxon>eudicotyledons</taxon>
        <taxon>Gunneridae</taxon>
        <taxon>Pentapetalae</taxon>
        <taxon>rosids</taxon>
        <taxon>fabids</taxon>
        <taxon>Fagales</taxon>
        <taxon>Fagaceae</taxon>
        <taxon>Quercus</taxon>
    </lineage>
</organism>
<feature type="compositionally biased region" description="Low complexity" evidence="2">
    <location>
        <begin position="1828"/>
        <end position="1853"/>
    </location>
</feature>
<feature type="compositionally biased region" description="Low complexity" evidence="2">
    <location>
        <begin position="1687"/>
        <end position="1697"/>
    </location>
</feature>
<feature type="domain" description="HSA" evidence="4">
    <location>
        <begin position="616"/>
        <end position="691"/>
    </location>
</feature>
<feature type="compositionally biased region" description="Polar residues" evidence="2">
    <location>
        <begin position="1494"/>
        <end position="1513"/>
    </location>
</feature>
<protein>
    <submittedName>
        <fullName evidence="5">Chromatin modification-related protein eaf1 a</fullName>
    </submittedName>
</protein>
<sequence length="2120" mass="230835">MHGCSSGSGLLVNAEVDSMGGVVDGGVGIGLKTSPRRAAIERAQAELRQEYDVREERRRELEFLEKVWQINLSRYLSSPVNDNHLIAPHFQGGNPLDFKFGNAASVSVQSTSLTDQHPEQIVTSEAKGSFALAASPHGDSVESSGRPGVPTVCEPNSADNLLLLDGNNELLEGERSSIHPRRRNNIAPSEQSSQMDGSQNAKESEDSAIVRPYARRNRSRPTREGARGRDGKGMASETNNIKDQNIPSVSNPKSARSNGDMVSKIATSNNQLESDLDGVRALETTGGSLPEGKLDVKVPKILRDNQHDQPSQVNAQQNAIDMASGRPDPVGEMNQVVSAGFEHPPCATATKAENETRPGQPNGFSNIKLDRKSINEGQNSNAVLGTKGLDSESSCTQASLGVDVNNDNDMCTNTRNVLSNGNTMEQTSDLEETINLTGGEVIKEKNESRDVDEKNETNAIEKRNQAMDVDSCSITNACDSVYQNHSGNGTIVKVEEDVNISRFEPQNEVKYPSNIEGVQQNEHIPSDTERKVEDVLGDNSNPSKENLCTGVLQESMDAFDCEIPVTALPGRDSSAASEHQTCSGNHLKADKAHEDSILEEARTIEAKRKRIAELSVHTSYSEDRRKSQWDFVLEEMAWLANDFAQERLWKINSAAQICHRVAFSSRLRFEQQNQCWEMKRVAHSLAKVVMQFWSSAEALLNSDEQAVVQKNCKYGLVGSRRIDGNEVSEDKIGESDMEMIKESGTQYPRKNPSVSVLGYAVRFLKYNSSLGPLQAEAPTTPDRISDVGIVEMSWEDHLTEESLLYSVPSGAMESYRKSIESHLLQFERTGSSMQEEVETSTYDAVAEYGYEENAYDEDEGETSTFCLPGPFEGSKSTKFAQKKRKHLMKSYTSRSFEVGADLHYGQYTTGTQQSMLMGKRPASLNVGSIPTKRMRTATRQRVVSPFGAGATGTIQAQVKTDASSGDTNSCQDDQSTLHGGSQIQKSVEVESAGDFEKQLPYDSAETSIKPKKKKKAKHLVSYDQGWQLDSAVLNEQRDHSKKRLDSLHFESNGNSGLYGQPNAKKPKIMKQSLDNTFDNITPMSGSIPSPVASQMSNMSNPNKFIKLIGGRDRGRKAKALKISAGQPGSGSPWSLFEDQALVVLVHDMGPNWELVSDVINSTLQFKCIFRKPKECKERHKFLMDRSAGDGADSAEDSGSSHARQLFQRLQGPMEEDTIKAHFEKIILIGQKQHYRRSQNDNQDPKQVATVHNSHVVALSQVCPNNLNGGFLTPLDLCDATTSPQDGLPLNYQVSHTSGLAISSQGAAATILPASGPNSALQGSSSMVLGSNLSSPSGPLTSGRDVRYNVPRSSLPVDEQQRMQQYNQMLSGRNIQQSGMSVPGALSGADRGVRMLPGGNGMGMMCGMSRGMPISRPGFQGMASSPMLNSGSMLSSSMVGMPSPVNMHSGAGPGQVNSMLRPREALHMIRPGHNPEHPRQMMVPELQMQVTQGNSQVIPPFNGLSSAFSNQTSPPVQPYAGHSQQQHQMSPQQSHALGSPHHPHIQGPNHATGPQHTAYAIRMAKERQLQHRYMQQQQQQQQQQQFAASNALMPHAPPQPQLPISPSLQNSSQIQPQTSSQPVSVSPATPSSPMTPLSSQHQQKHHLPQHGLSRNPSASGLTNQMGKQRQRQPLQQQFQQSGRHHPQQRQQAQAQQQAKLLKGMGRGNMLVHQNLSIDPSHLNGLSMPPGSQAPEKGEQIMHLMQGQGLYSGSGLNPVQPSKPQVPSQSSNHPQLQQKLLSGSVPPSSKQLQQMPSHSDNSTQGQAPLVPSGHTLSASHQAGPSAVVASNHHQQLQPQPQPHQKQVNQSQSSVQRMLQQNRQVNSELQNKSQTDISQADQQAVTSVSQVSSSTVMSQGCIDSANVVPVVSSAIAAQWKESEPTYDSNLPNSAAQVGSIGGLPVSSSAGSEPLPPISQGLGTRQLSGSLPSHGLNVGAQWQPQLPLQQSPTAPSPSQQQYQPQEQQQEQQSPQHLPPPPQSQQHTQLLQAGQGSFDQPARIGSACPCNSSVQIELAIHLGIAGQKEMINGVAIIVVAKASWKFCEYKFIQCRKPSVYPFPAMNIDQQALDSSISICFKLRFR</sequence>
<feature type="compositionally biased region" description="Low complexity" evidence="2">
    <location>
        <begin position="1663"/>
        <end position="1679"/>
    </location>
</feature>
<keyword evidence="6" id="KW-1185">Reference proteome</keyword>
<accession>A0AAW0LTX1</accession>
<feature type="region of interest" description="Disordered" evidence="2">
    <location>
        <begin position="960"/>
        <end position="981"/>
    </location>
</feature>
<feature type="compositionally biased region" description="Low complexity" evidence="2">
    <location>
        <begin position="1574"/>
        <end position="1584"/>
    </location>
</feature>
<feature type="compositionally biased region" description="Low complexity" evidence="2">
    <location>
        <begin position="1979"/>
        <end position="2011"/>
    </location>
</feature>
<comment type="caution">
    <text evidence="5">The sequence shown here is derived from an EMBL/GenBank/DDBJ whole genome shotgun (WGS) entry which is preliminary data.</text>
</comment>
<feature type="region of interest" description="Disordered" evidence="2">
    <location>
        <begin position="1494"/>
        <end position="1553"/>
    </location>
</feature>
<dbReference type="Pfam" id="PF07529">
    <property type="entry name" value="HSA"/>
    <property type="match status" value="1"/>
</dbReference>
<reference evidence="5 6" key="1">
    <citation type="journal article" date="2018" name="Sci. Data">
        <title>The draft genome sequence of cork oak.</title>
        <authorList>
            <person name="Ramos A.M."/>
            <person name="Usie A."/>
            <person name="Barbosa P."/>
            <person name="Barros P.M."/>
            <person name="Capote T."/>
            <person name="Chaves I."/>
            <person name="Simoes F."/>
            <person name="Abreu I."/>
            <person name="Carrasquinho I."/>
            <person name="Faro C."/>
            <person name="Guimaraes J.B."/>
            <person name="Mendonca D."/>
            <person name="Nobrega F."/>
            <person name="Rodrigues L."/>
            <person name="Saibo N.J.M."/>
            <person name="Varela M.C."/>
            <person name="Egas C."/>
            <person name="Matos J."/>
            <person name="Miguel C.M."/>
            <person name="Oliveira M.M."/>
            <person name="Ricardo C.P."/>
            <person name="Goncalves S."/>
        </authorList>
    </citation>
    <scope>NUCLEOTIDE SEQUENCE [LARGE SCALE GENOMIC DNA]</scope>
    <source>
        <strain evidence="6">cv. HL8</strain>
    </source>
</reference>
<evidence type="ECO:0000256" key="2">
    <source>
        <dbReference type="SAM" id="MobiDB-lite"/>
    </source>
</evidence>
<name>A0AAW0LTX1_QUESU</name>
<evidence type="ECO:0000313" key="6">
    <source>
        <dbReference type="Proteomes" id="UP000237347"/>
    </source>
</evidence>
<dbReference type="SMART" id="SM00717">
    <property type="entry name" value="SANT"/>
    <property type="match status" value="1"/>
</dbReference>
<feature type="domain" description="Myb-like" evidence="3">
    <location>
        <begin position="1131"/>
        <end position="1183"/>
    </location>
</feature>
<dbReference type="GO" id="GO:0035267">
    <property type="term" value="C:NuA4 histone acetyltransferase complex"/>
    <property type="evidence" value="ECO:0007669"/>
    <property type="project" value="InterPro"/>
</dbReference>
<feature type="region of interest" description="Disordered" evidence="2">
    <location>
        <begin position="1747"/>
        <end position="1854"/>
    </location>
</feature>
<feature type="compositionally biased region" description="Polar residues" evidence="2">
    <location>
        <begin position="1651"/>
        <end position="1662"/>
    </location>
</feature>
<feature type="compositionally biased region" description="Basic and acidic residues" evidence="2">
    <location>
        <begin position="221"/>
        <end position="232"/>
    </location>
</feature>
<dbReference type="GO" id="GO:0006325">
    <property type="term" value="P:chromatin organization"/>
    <property type="evidence" value="ECO:0007669"/>
    <property type="project" value="UniProtKB-KW"/>
</dbReference>
<feature type="region of interest" description="Disordered" evidence="2">
    <location>
        <begin position="134"/>
        <end position="154"/>
    </location>
</feature>
<dbReference type="PROSITE" id="PS51204">
    <property type="entry name" value="HSA"/>
    <property type="match status" value="1"/>
</dbReference>
<dbReference type="CDD" id="cd00167">
    <property type="entry name" value="SANT"/>
    <property type="match status" value="1"/>
</dbReference>
<feature type="compositionally biased region" description="Low complexity" evidence="2">
    <location>
        <begin position="1603"/>
        <end position="1639"/>
    </location>
</feature>
<evidence type="ECO:0000313" key="5">
    <source>
        <dbReference type="EMBL" id="KAK7854324.1"/>
    </source>
</evidence>
<feature type="region of interest" description="Disordered" evidence="2">
    <location>
        <begin position="1567"/>
        <end position="1698"/>
    </location>
</feature>
<feature type="region of interest" description="Disordered" evidence="2">
    <location>
        <begin position="1938"/>
        <end position="2025"/>
    </location>
</feature>
<dbReference type="InterPro" id="IPR014012">
    <property type="entry name" value="HSA_dom"/>
</dbReference>
<feature type="compositionally biased region" description="Low complexity" evidence="2">
    <location>
        <begin position="1756"/>
        <end position="1769"/>
    </location>
</feature>
<evidence type="ECO:0000256" key="1">
    <source>
        <dbReference type="ARBA" id="ARBA00022853"/>
    </source>
</evidence>
<feature type="compositionally biased region" description="Polar residues" evidence="2">
    <location>
        <begin position="186"/>
        <end position="201"/>
    </location>
</feature>
<dbReference type="InterPro" id="IPR001005">
    <property type="entry name" value="SANT/Myb"/>
</dbReference>
<feature type="compositionally biased region" description="Polar residues" evidence="2">
    <location>
        <begin position="1957"/>
        <end position="1967"/>
    </location>
</feature>
<dbReference type="PANTHER" id="PTHR46774:SF3">
    <property type="entry name" value="CHROMATIN MODIFICATION-RELATED PROTEIN EAF1 A-RELATED"/>
    <property type="match status" value="1"/>
</dbReference>
<evidence type="ECO:0000259" key="4">
    <source>
        <dbReference type="PROSITE" id="PS51204"/>
    </source>
</evidence>
<feature type="compositionally biased region" description="Low complexity" evidence="2">
    <location>
        <begin position="1521"/>
        <end position="1534"/>
    </location>
</feature>